<dbReference type="PROSITE" id="PS50262">
    <property type="entry name" value="G_PROTEIN_RECEP_F1_2"/>
    <property type="match status" value="1"/>
</dbReference>
<dbReference type="PRINTS" id="PR00237">
    <property type="entry name" value="GPCRRHODOPSN"/>
</dbReference>
<dbReference type="Proteomes" id="UP000472272">
    <property type="component" value="Chromosome 8"/>
</dbReference>
<comment type="subcellular location">
    <subcellularLocation>
        <location evidence="1">Cell membrane</location>
        <topology evidence="1">Multi-pass membrane protein</topology>
    </subcellularLocation>
</comment>
<keyword evidence="10" id="KW-0807">Transducer</keyword>
<dbReference type="GO" id="GO:0004930">
    <property type="term" value="F:G protein-coupled receptor activity"/>
    <property type="evidence" value="ECO:0007669"/>
    <property type="project" value="UniProtKB-KW"/>
</dbReference>
<dbReference type="InterPro" id="IPR000276">
    <property type="entry name" value="GPCR_Rhodpsn"/>
</dbReference>
<dbReference type="PANTHER" id="PTHR24225:SF5">
    <property type="entry name" value="G-PROTEIN COUPLED RECEPTOR 33-RELATED"/>
    <property type="match status" value="1"/>
</dbReference>
<dbReference type="InterPro" id="IPR000826">
    <property type="entry name" value="Formyl_rcpt-rel"/>
</dbReference>
<dbReference type="FunFam" id="1.20.1070.10:FF:000315">
    <property type="entry name" value="G protein-coupled receptor 32"/>
    <property type="match status" value="1"/>
</dbReference>
<evidence type="ECO:0000256" key="10">
    <source>
        <dbReference type="ARBA" id="ARBA00023224"/>
    </source>
</evidence>
<evidence type="ECO:0000256" key="3">
    <source>
        <dbReference type="ARBA" id="ARBA00022692"/>
    </source>
</evidence>
<dbReference type="GO" id="GO:0007200">
    <property type="term" value="P:phospholipase C-activating G protein-coupled receptor signaling pathway"/>
    <property type="evidence" value="ECO:0007669"/>
    <property type="project" value="TreeGrafter"/>
</dbReference>
<dbReference type="GeneID" id="114602309"/>
<sequence>METSTVAFILENASTVRTNANHSLVAIRPMNLTIACFISLSFLVGTAVNGLFLWVLGVKMKRSVNTLWFLHLILTHIISSLNMPFYVAYILLGFHWAFGTVTCKVMNSLGSLGMFNTVFLLTIVNLDRYLLTCHPIWSQHNRTISRAQRLVIGVWLVSLALSAPYLAFRETREVENGRLVCDNNYAFSNDWDDEKTKDLRYRVHFAFFVTRFLLAFLVPFMIIMGCSYCIGQEMKKKRLVRRTKKPFRILVASVASFFISWLPYHLYQASVLLEGPGMVGNVLKPIFITGACFNFCFTPILYIFVGEKFQQVFKTSILALAQKAFLDEPITSAYNINSTEGVGKETVDRNSLVLTVT</sequence>
<evidence type="ECO:0000256" key="6">
    <source>
        <dbReference type="ARBA" id="ARBA00023136"/>
    </source>
</evidence>
<feature type="transmembrane region" description="Helical" evidence="14">
    <location>
        <begin position="247"/>
        <end position="266"/>
    </location>
</feature>
<feature type="transmembrane region" description="Helical" evidence="14">
    <location>
        <begin position="68"/>
        <end position="92"/>
    </location>
</feature>
<dbReference type="PRINTS" id="PR00526">
    <property type="entry name" value="FMETLEUPHER"/>
</dbReference>
<dbReference type="Ensembl" id="ENSPMRT00000012092.1">
    <property type="protein sequence ID" value="ENSPMRP00000011320.1"/>
    <property type="gene ID" value="ENSPMRG00000007577.1"/>
</dbReference>
<gene>
    <name evidence="16" type="primary">LOC114602309</name>
</gene>
<feature type="transmembrane region" description="Helical" evidence="14">
    <location>
        <begin position="112"/>
        <end position="130"/>
    </location>
</feature>
<proteinExistence type="inferred from homology"/>
<organism evidence="16 17">
    <name type="scientific">Podarcis muralis</name>
    <name type="common">Wall lizard</name>
    <name type="synonym">Lacerta muralis</name>
    <dbReference type="NCBI Taxonomy" id="64176"/>
    <lineage>
        <taxon>Eukaryota</taxon>
        <taxon>Metazoa</taxon>
        <taxon>Chordata</taxon>
        <taxon>Craniata</taxon>
        <taxon>Vertebrata</taxon>
        <taxon>Euteleostomi</taxon>
        <taxon>Lepidosauria</taxon>
        <taxon>Squamata</taxon>
        <taxon>Bifurcata</taxon>
        <taxon>Unidentata</taxon>
        <taxon>Episquamata</taxon>
        <taxon>Laterata</taxon>
        <taxon>Lacertibaenia</taxon>
        <taxon>Lacertidae</taxon>
        <taxon>Podarcis</taxon>
    </lineage>
</organism>
<evidence type="ECO:0000256" key="5">
    <source>
        <dbReference type="ARBA" id="ARBA00023040"/>
    </source>
</evidence>
<dbReference type="RefSeq" id="XP_028596204.1">
    <property type="nucleotide sequence ID" value="XM_028740371.1"/>
</dbReference>
<keyword evidence="7" id="KW-1015">Disulfide bond</keyword>
<comment type="similarity">
    <text evidence="11">Belongs to the chemokine-like receptor (CMKLR) family.</text>
</comment>
<dbReference type="GO" id="GO:0005886">
    <property type="term" value="C:plasma membrane"/>
    <property type="evidence" value="ECO:0007669"/>
    <property type="project" value="UniProtKB-SubCell"/>
</dbReference>
<evidence type="ECO:0000256" key="12">
    <source>
        <dbReference type="ARBA" id="ARBA00037161"/>
    </source>
</evidence>
<dbReference type="SUPFAM" id="SSF81321">
    <property type="entry name" value="Family A G protein-coupled receptor-like"/>
    <property type="match status" value="1"/>
</dbReference>
<keyword evidence="2" id="KW-1003">Cell membrane</keyword>
<keyword evidence="4 14" id="KW-1133">Transmembrane helix</keyword>
<evidence type="ECO:0000313" key="17">
    <source>
        <dbReference type="Proteomes" id="UP000472272"/>
    </source>
</evidence>
<dbReference type="AlphaFoldDB" id="A0A670IGX2"/>
<evidence type="ECO:0000256" key="7">
    <source>
        <dbReference type="ARBA" id="ARBA00023157"/>
    </source>
</evidence>
<dbReference type="KEGG" id="pmua:114602309"/>
<dbReference type="GeneTree" id="ENSGT01140000282544"/>
<keyword evidence="3 14" id="KW-0812">Transmembrane</keyword>
<dbReference type="InterPro" id="IPR017452">
    <property type="entry name" value="GPCR_Rhodpsn_7TM"/>
</dbReference>
<evidence type="ECO:0000256" key="14">
    <source>
        <dbReference type="SAM" id="Phobius"/>
    </source>
</evidence>
<evidence type="ECO:0000256" key="4">
    <source>
        <dbReference type="ARBA" id="ARBA00022989"/>
    </source>
</evidence>
<dbReference type="PANTHER" id="PTHR24225">
    <property type="entry name" value="CHEMOTACTIC RECEPTOR"/>
    <property type="match status" value="1"/>
</dbReference>
<feature type="transmembrane region" description="Helical" evidence="14">
    <location>
        <begin position="205"/>
        <end position="226"/>
    </location>
</feature>
<dbReference type="Pfam" id="PF00001">
    <property type="entry name" value="7tm_1"/>
    <property type="match status" value="1"/>
</dbReference>
<dbReference type="Gene3D" id="1.20.1070.10">
    <property type="entry name" value="Rhodopsin 7-helix transmembrane proteins"/>
    <property type="match status" value="1"/>
</dbReference>
<dbReference type="GO" id="GO:0004875">
    <property type="term" value="F:complement receptor activity"/>
    <property type="evidence" value="ECO:0007669"/>
    <property type="project" value="TreeGrafter"/>
</dbReference>
<keyword evidence="8" id="KW-0675">Receptor</keyword>
<evidence type="ECO:0000256" key="1">
    <source>
        <dbReference type="ARBA" id="ARBA00004651"/>
    </source>
</evidence>
<keyword evidence="17" id="KW-1185">Reference proteome</keyword>
<evidence type="ECO:0000259" key="15">
    <source>
        <dbReference type="PROSITE" id="PS50262"/>
    </source>
</evidence>
<evidence type="ECO:0000256" key="8">
    <source>
        <dbReference type="ARBA" id="ARBA00023170"/>
    </source>
</evidence>
<dbReference type="OMA" id="QHRTPRW"/>
<keyword evidence="5" id="KW-0297">G-protein coupled receptor</keyword>
<name>A0A670IGX2_PODMU</name>
<feature type="transmembrane region" description="Helical" evidence="14">
    <location>
        <begin position="150"/>
        <end position="168"/>
    </location>
</feature>
<feature type="domain" description="G-protein coupled receptors family 1 profile" evidence="15">
    <location>
        <begin position="48"/>
        <end position="302"/>
    </location>
</feature>
<dbReference type="GO" id="GO:0006954">
    <property type="term" value="P:inflammatory response"/>
    <property type="evidence" value="ECO:0007669"/>
    <property type="project" value="TreeGrafter"/>
</dbReference>
<reference evidence="16" key="3">
    <citation type="submission" date="2025-09" db="UniProtKB">
        <authorList>
            <consortium name="Ensembl"/>
        </authorList>
    </citation>
    <scope>IDENTIFICATION</scope>
</reference>
<evidence type="ECO:0000256" key="13">
    <source>
        <dbReference type="ARBA" id="ARBA00039587"/>
    </source>
</evidence>
<comment type="function">
    <text evidence="12">Orphan receptor; could be a chemoattractant receptor.</text>
</comment>
<feature type="transmembrane region" description="Helical" evidence="14">
    <location>
        <begin position="32"/>
        <end position="56"/>
    </location>
</feature>
<evidence type="ECO:0000256" key="9">
    <source>
        <dbReference type="ARBA" id="ARBA00023180"/>
    </source>
</evidence>
<keyword evidence="6 14" id="KW-0472">Membrane</keyword>
<protein>
    <recommendedName>
        <fullName evidence="13">Probable G-protein coupled receptor 33</fullName>
    </recommendedName>
</protein>
<reference evidence="16" key="2">
    <citation type="submission" date="2025-08" db="UniProtKB">
        <authorList>
            <consortium name="Ensembl"/>
        </authorList>
    </citation>
    <scope>IDENTIFICATION</scope>
</reference>
<evidence type="ECO:0000256" key="2">
    <source>
        <dbReference type="ARBA" id="ARBA00022475"/>
    </source>
</evidence>
<keyword evidence="9" id="KW-0325">Glycoprotein</keyword>
<evidence type="ECO:0000256" key="11">
    <source>
        <dbReference type="ARBA" id="ARBA00025736"/>
    </source>
</evidence>
<evidence type="ECO:0000313" key="16">
    <source>
        <dbReference type="Ensembl" id="ENSPMRP00000011320.1"/>
    </source>
</evidence>
<dbReference type="OrthoDB" id="6117944at2759"/>
<reference evidence="16 17" key="1">
    <citation type="journal article" date="2019" name="Proc. Natl. Acad. Sci. U.S.A.">
        <title>Regulatory changes in pterin and carotenoid genes underlie balanced color polymorphisms in the wall lizard.</title>
        <authorList>
            <person name="Andrade P."/>
            <person name="Pinho C."/>
            <person name="Perez I de Lanuza G."/>
            <person name="Afonso S."/>
            <person name="Brejcha J."/>
            <person name="Rubin C.J."/>
            <person name="Wallerman O."/>
            <person name="Pereira P."/>
            <person name="Sabatino S.J."/>
            <person name="Bellati A."/>
            <person name="Pellitteri-Rosa D."/>
            <person name="Bosakova Z."/>
            <person name="Bunikis I."/>
            <person name="Carretero M.A."/>
            <person name="Feiner N."/>
            <person name="Marsik P."/>
            <person name="Pauperio F."/>
            <person name="Salvi D."/>
            <person name="Soler L."/>
            <person name="While G.M."/>
            <person name="Uller T."/>
            <person name="Font E."/>
            <person name="Andersson L."/>
            <person name="Carneiro M."/>
        </authorList>
    </citation>
    <scope>NUCLEOTIDE SEQUENCE</scope>
</reference>
<feature type="transmembrane region" description="Helical" evidence="14">
    <location>
        <begin position="286"/>
        <end position="305"/>
    </location>
</feature>
<accession>A0A670IGX2</accession>
<dbReference type="GO" id="GO:0007204">
    <property type="term" value="P:positive regulation of cytosolic calcium ion concentration"/>
    <property type="evidence" value="ECO:0007669"/>
    <property type="project" value="TreeGrafter"/>
</dbReference>